<accession>A0A9X1WJM8</accession>
<dbReference type="RefSeq" id="WP_244803299.1">
    <property type="nucleotide sequence ID" value="NZ_JALIEA010000010.1"/>
</dbReference>
<dbReference type="PANTHER" id="PTHR35010:SF2">
    <property type="entry name" value="BLL4672 PROTEIN"/>
    <property type="match status" value="1"/>
</dbReference>
<dbReference type="Proteomes" id="UP001139207">
    <property type="component" value="Unassembled WGS sequence"/>
</dbReference>
<evidence type="ECO:0000259" key="1">
    <source>
        <dbReference type="PROSITE" id="PS50943"/>
    </source>
</evidence>
<dbReference type="Pfam" id="PF13560">
    <property type="entry name" value="HTH_31"/>
    <property type="match status" value="1"/>
</dbReference>
<proteinExistence type="predicted"/>
<dbReference type="Gene3D" id="1.10.260.40">
    <property type="entry name" value="lambda repressor-like DNA-binding domains"/>
    <property type="match status" value="1"/>
</dbReference>
<dbReference type="InterPro" id="IPR041413">
    <property type="entry name" value="MLTR_LBD"/>
</dbReference>
<dbReference type="PANTHER" id="PTHR35010">
    <property type="entry name" value="BLL4672 PROTEIN-RELATED"/>
    <property type="match status" value="1"/>
</dbReference>
<gene>
    <name evidence="2" type="ORF">MUN33_02315</name>
</gene>
<dbReference type="SUPFAM" id="SSF47413">
    <property type="entry name" value="lambda repressor-like DNA-binding domains"/>
    <property type="match status" value="1"/>
</dbReference>
<sequence>MTTTGDREPHLREMGAFLRTRRGELSPGDVGVSRANRRSRVTGLRREEVADLARISGDYYARIEQGRLAPSPAVLAALVSALKLDGDQAEYLGALADHAAAPSHALGAVSPSQDGQPSDSGTVRPQVMRLLDQLTETPALVMGPRTDILAWNPLAARVYVDFGALAPDQRNYVRLIFTDQRMRWLFDDWESVARSCVAILRREAAANPSDPRLTSLVGELTVADDDFARWWAAHDVARQDFGTKVLHHPEVGDLTLDWEIFRYGTAPDQQLILNSVEPGSATQQRLATLMRPVNPITQEDFS</sequence>
<dbReference type="Gene3D" id="3.30.450.180">
    <property type="match status" value="1"/>
</dbReference>
<evidence type="ECO:0000313" key="3">
    <source>
        <dbReference type="Proteomes" id="UP001139207"/>
    </source>
</evidence>
<dbReference type="CDD" id="cd00093">
    <property type="entry name" value="HTH_XRE"/>
    <property type="match status" value="1"/>
</dbReference>
<feature type="domain" description="HTH cro/C1-type" evidence="1">
    <location>
        <begin position="43"/>
        <end position="89"/>
    </location>
</feature>
<protein>
    <submittedName>
        <fullName evidence="2">Helix-turn-helix transcriptional regulator</fullName>
    </submittedName>
</protein>
<dbReference type="EMBL" id="JALIEA010000010">
    <property type="protein sequence ID" value="MCJ7857552.1"/>
    <property type="molecule type" value="Genomic_DNA"/>
</dbReference>
<keyword evidence="3" id="KW-1185">Reference proteome</keyword>
<evidence type="ECO:0000313" key="2">
    <source>
        <dbReference type="EMBL" id="MCJ7857552.1"/>
    </source>
</evidence>
<dbReference type="GO" id="GO:0003677">
    <property type="term" value="F:DNA binding"/>
    <property type="evidence" value="ECO:0007669"/>
    <property type="project" value="InterPro"/>
</dbReference>
<comment type="caution">
    <text evidence="2">The sequence shown here is derived from an EMBL/GenBank/DDBJ whole genome shotgun (WGS) entry which is preliminary data.</text>
</comment>
<dbReference type="Pfam" id="PF17765">
    <property type="entry name" value="MLTR_LBD"/>
    <property type="match status" value="1"/>
</dbReference>
<dbReference type="AlphaFoldDB" id="A0A9X1WJM8"/>
<name>A0A9X1WJM8_9CORY</name>
<reference evidence="2" key="1">
    <citation type="submission" date="2022-04" db="EMBL/GenBank/DDBJ databases">
        <title>Corynebacterium kalidii LD5P10.</title>
        <authorList>
            <person name="Sun J.Q."/>
        </authorList>
    </citation>
    <scope>NUCLEOTIDE SEQUENCE</scope>
    <source>
        <strain evidence="2">LD5P10</strain>
    </source>
</reference>
<organism evidence="2 3">
    <name type="scientific">Corynebacterium kalidii</name>
    <dbReference type="NCBI Taxonomy" id="2931982"/>
    <lineage>
        <taxon>Bacteria</taxon>
        <taxon>Bacillati</taxon>
        <taxon>Actinomycetota</taxon>
        <taxon>Actinomycetes</taxon>
        <taxon>Mycobacteriales</taxon>
        <taxon>Corynebacteriaceae</taxon>
        <taxon>Corynebacterium</taxon>
    </lineage>
</organism>
<dbReference type="SMART" id="SM00530">
    <property type="entry name" value="HTH_XRE"/>
    <property type="match status" value="1"/>
</dbReference>
<dbReference type="InterPro" id="IPR010982">
    <property type="entry name" value="Lambda_DNA-bd_dom_sf"/>
</dbReference>
<dbReference type="InterPro" id="IPR001387">
    <property type="entry name" value="Cro/C1-type_HTH"/>
</dbReference>
<dbReference type="PROSITE" id="PS50943">
    <property type="entry name" value="HTH_CROC1"/>
    <property type="match status" value="1"/>
</dbReference>